<name>A0A2S0SYX0_9RHAB</name>
<proteinExistence type="predicted"/>
<accession>A0A2S0SYX0</accession>
<evidence type="ECO:0000313" key="1">
    <source>
        <dbReference type="EMBL" id="AWB14589.1"/>
    </source>
</evidence>
<protein>
    <submittedName>
        <fullName evidence="1">Putative matrix protein</fullName>
    </submittedName>
</protein>
<reference evidence="1" key="1">
    <citation type="submission" date="2017-05" db="EMBL/GenBank/DDBJ databases">
        <authorList>
            <person name="Song R."/>
            <person name="Chenine A.L."/>
            <person name="Ruprecht R.M."/>
        </authorList>
    </citation>
    <scope>NUCLEOTIDE SEQUENCE</scope>
    <source>
        <strain evidence="1">MFARV/NYC/Q053/1684</strain>
    </source>
</reference>
<organism evidence="1">
    <name type="scientific">Murine feces-associated rhabdovirus</name>
    <dbReference type="NCBI Taxonomy" id="2171387"/>
    <lineage>
        <taxon>Viruses</taxon>
        <taxon>Riboviria</taxon>
        <taxon>Orthornavirae</taxon>
        <taxon>Negarnaviricota</taxon>
        <taxon>Haploviricotina</taxon>
        <taxon>Monjiviricetes</taxon>
        <taxon>Mononegavirales</taxon>
        <taxon>Rhabdoviridae</taxon>
    </lineage>
</organism>
<sequence length="235" mass="27158">MSLEGLRKLFRPRKASRFIGSSMSLYSEDERVDDQNQSSTSSEKAEEGEKVMSTLWRIKLELTIFGLKSDASIRQIRSLIIEAMDEYPCFYSDSLWVKPTLQVLLMLIEFNEPMEHHCIEFSKVVQLYTDGPEFTGVDQPKLLSLRRIQTGKGGRAYPINITFSMTPAFRHGKGLYQILQERGYKESQIVEFLACPFHQNVRYYIKEGRLTFCAKAPTGRIQFLSQKSKMNKVMN</sequence>
<dbReference type="EMBL" id="MF175079">
    <property type="protein sequence ID" value="AWB14589.1"/>
    <property type="molecule type" value="Viral_cRNA"/>
</dbReference>
<reference evidence="1" key="2">
    <citation type="journal article" date="2018" name="MBio">
        <title>Viral Diversity of House Mice in New York City.</title>
        <authorList>
            <person name="Willams S.H."/>
            <person name="Che X."/>
            <person name="Garcia J.A."/>
            <person name="Klena J.D."/>
            <person name="Lee B."/>
            <person name="Muller D."/>
            <person name="Ulrich W."/>
            <person name="Corrigan R.M."/>
            <person name="Nichol S."/>
            <person name="Jain K."/>
            <person name="Lipkin W.I."/>
        </authorList>
    </citation>
    <scope>NUCLEOTIDE SEQUENCE</scope>
    <source>
        <strain evidence="1">MFARV/NYC/Q053/1684</strain>
    </source>
</reference>